<dbReference type="PANTHER" id="PTHR10627:SF68">
    <property type="entry name" value="F26K24.15 PROTEIN-RELATED"/>
    <property type="match status" value="1"/>
</dbReference>
<keyword evidence="5" id="KW-1185">Reference proteome</keyword>
<protein>
    <recommendedName>
        <fullName evidence="3">SAM domain-containing protein</fullName>
    </recommendedName>
</protein>
<dbReference type="CDD" id="cd09487">
    <property type="entry name" value="SAM_superfamily"/>
    <property type="match status" value="1"/>
</dbReference>
<keyword evidence="1" id="KW-0677">Repeat</keyword>
<feature type="region of interest" description="Disordered" evidence="2">
    <location>
        <begin position="68"/>
        <end position="87"/>
    </location>
</feature>
<evidence type="ECO:0000313" key="4">
    <source>
        <dbReference type="EMBL" id="KAK9061489.1"/>
    </source>
</evidence>
<gene>
    <name evidence="4" type="ORF">SSX86_018670</name>
</gene>
<evidence type="ECO:0000313" key="5">
    <source>
        <dbReference type="Proteomes" id="UP001408789"/>
    </source>
</evidence>
<evidence type="ECO:0000256" key="1">
    <source>
        <dbReference type="ARBA" id="ARBA00022737"/>
    </source>
</evidence>
<reference evidence="4 5" key="1">
    <citation type="submission" date="2024-04" db="EMBL/GenBank/DDBJ databases">
        <title>The reference genome of an endangered Asteraceae, Deinandra increscens subsp. villosa, native to the Central Coast of California.</title>
        <authorList>
            <person name="Guilliams M."/>
            <person name="Hasenstab-Lehman K."/>
            <person name="Meyer R."/>
            <person name="Mcevoy S."/>
        </authorList>
    </citation>
    <scope>NUCLEOTIDE SEQUENCE [LARGE SCALE GENOMIC DNA]</scope>
    <source>
        <tissue evidence="4">Leaf</tissue>
    </source>
</reference>
<dbReference type="InterPro" id="IPR013761">
    <property type="entry name" value="SAM/pointed_sf"/>
</dbReference>
<evidence type="ECO:0000256" key="2">
    <source>
        <dbReference type="SAM" id="MobiDB-lite"/>
    </source>
</evidence>
<dbReference type="EMBL" id="JBCNJP010000019">
    <property type="protein sequence ID" value="KAK9061489.1"/>
    <property type="molecule type" value="Genomic_DNA"/>
</dbReference>
<dbReference type="PROSITE" id="PS50105">
    <property type="entry name" value="SAM_DOMAIN"/>
    <property type="match status" value="1"/>
</dbReference>
<sequence>MMKSKLKQPPKKIGALNDPDLEECVQDGWVVVKKQKVTILIPSLPVTEQCTIPSTATLITDQCTIPSSATEEADHVTPPQPDPPVITPLATTTPITEFSIPPELNDMPKPRSPHICEPSYRRPIRPLKTCGAPKARKHCGNLFNGHMLVNPKMRALNLERKLRRAGGLNRWLVSIGLGQFVKIFRCKRVGKMQLVNLTMKKLKDMGADAVGPRRKLMHAIDCLW</sequence>
<comment type="caution">
    <text evidence="4">The sequence shown here is derived from an EMBL/GenBank/DDBJ whole genome shotgun (WGS) entry which is preliminary data.</text>
</comment>
<dbReference type="Proteomes" id="UP001408789">
    <property type="component" value="Unassembled WGS sequence"/>
</dbReference>
<organism evidence="4 5">
    <name type="scientific">Deinandra increscens subsp. villosa</name>
    <dbReference type="NCBI Taxonomy" id="3103831"/>
    <lineage>
        <taxon>Eukaryota</taxon>
        <taxon>Viridiplantae</taxon>
        <taxon>Streptophyta</taxon>
        <taxon>Embryophyta</taxon>
        <taxon>Tracheophyta</taxon>
        <taxon>Spermatophyta</taxon>
        <taxon>Magnoliopsida</taxon>
        <taxon>eudicotyledons</taxon>
        <taxon>Gunneridae</taxon>
        <taxon>Pentapetalae</taxon>
        <taxon>asterids</taxon>
        <taxon>campanulids</taxon>
        <taxon>Asterales</taxon>
        <taxon>Asteraceae</taxon>
        <taxon>Asteroideae</taxon>
        <taxon>Heliantheae alliance</taxon>
        <taxon>Madieae</taxon>
        <taxon>Madiinae</taxon>
        <taxon>Deinandra</taxon>
    </lineage>
</organism>
<accession>A0AAP0CRB4</accession>
<proteinExistence type="predicted"/>
<dbReference type="InterPro" id="IPR001660">
    <property type="entry name" value="SAM"/>
</dbReference>
<dbReference type="Gene3D" id="1.10.150.50">
    <property type="entry name" value="Transcription Factor, Ets-1"/>
    <property type="match status" value="1"/>
</dbReference>
<dbReference type="PANTHER" id="PTHR10627">
    <property type="entry name" value="SCP160"/>
    <property type="match status" value="1"/>
</dbReference>
<feature type="domain" description="SAM" evidence="3">
    <location>
        <begin position="168"/>
        <end position="224"/>
    </location>
</feature>
<dbReference type="SUPFAM" id="SSF47769">
    <property type="entry name" value="SAM/Pointed domain"/>
    <property type="match status" value="1"/>
</dbReference>
<name>A0AAP0CRB4_9ASTR</name>
<dbReference type="Pfam" id="PF07647">
    <property type="entry name" value="SAM_2"/>
    <property type="match status" value="1"/>
</dbReference>
<dbReference type="AlphaFoldDB" id="A0AAP0CRB4"/>
<evidence type="ECO:0000259" key="3">
    <source>
        <dbReference type="PROSITE" id="PS50105"/>
    </source>
</evidence>